<protein>
    <submittedName>
        <fullName evidence="2">GyrI-like domain-containing protein</fullName>
    </submittedName>
</protein>
<organism evidence="2 3">
    <name type="scientific">Paenibacillus artemisiicola</name>
    <dbReference type="NCBI Taxonomy" id="1172618"/>
    <lineage>
        <taxon>Bacteria</taxon>
        <taxon>Bacillati</taxon>
        <taxon>Bacillota</taxon>
        <taxon>Bacilli</taxon>
        <taxon>Bacillales</taxon>
        <taxon>Paenibacillaceae</taxon>
        <taxon>Paenibacillus</taxon>
    </lineage>
</organism>
<proteinExistence type="predicted"/>
<dbReference type="Gene3D" id="3.20.80.10">
    <property type="entry name" value="Regulatory factor, effector binding domain"/>
    <property type="match status" value="1"/>
</dbReference>
<dbReference type="SMART" id="SM00871">
    <property type="entry name" value="AraC_E_bind"/>
    <property type="match status" value="1"/>
</dbReference>
<dbReference type="SUPFAM" id="SSF55136">
    <property type="entry name" value="Probable bacterial effector-binding domain"/>
    <property type="match status" value="1"/>
</dbReference>
<dbReference type="RefSeq" id="WP_208845617.1">
    <property type="nucleotide sequence ID" value="NZ_JAGGDJ010000001.1"/>
</dbReference>
<evidence type="ECO:0000313" key="3">
    <source>
        <dbReference type="Proteomes" id="UP000670947"/>
    </source>
</evidence>
<sequence length="152" mass="16715">MSLEWKMVDAPYRVTLYGFSRLRRPEEAVGAVAMELLGRLWEEILGKHVTNRGLSHLIYDADGTVFAGVELADGPAEEGQPAGGMSRRTLSLGAHAYCVHRGPYAGLGATYDALLAAVAEAGRSCRKPLLEKYGHWQEDESQLETEIYFSLT</sequence>
<dbReference type="Proteomes" id="UP000670947">
    <property type="component" value="Unassembled WGS sequence"/>
</dbReference>
<dbReference type="Pfam" id="PF06445">
    <property type="entry name" value="GyrI-like"/>
    <property type="match status" value="1"/>
</dbReference>
<evidence type="ECO:0000313" key="2">
    <source>
        <dbReference type="EMBL" id="MBO7742634.1"/>
    </source>
</evidence>
<evidence type="ECO:0000259" key="1">
    <source>
        <dbReference type="SMART" id="SM00871"/>
    </source>
</evidence>
<dbReference type="InterPro" id="IPR011256">
    <property type="entry name" value="Reg_factor_effector_dom_sf"/>
</dbReference>
<dbReference type="InterPro" id="IPR029442">
    <property type="entry name" value="GyrI-like"/>
</dbReference>
<dbReference type="InterPro" id="IPR010499">
    <property type="entry name" value="AraC_E-bd"/>
</dbReference>
<comment type="caution">
    <text evidence="2">The sequence shown here is derived from an EMBL/GenBank/DDBJ whole genome shotgun (WGS) entry which is preliminary data.</text>
</comment>
<keyword evidence="3" id="KW-1185">Reference proteome</keyword>
<dbReference type="EMBL" id="JAGGDJ010000001">
    <property type="protein sequence ID" value="MBO7742634.1"/>
    <property type="molecule type" value="Genomic_DNA"/>
</dbReference>
<name>A0ABS3W2V9_9BACL</name>
<gene>
    <name evidence="2" type="ORF">I8J29_00405</name>
</gene>
<accession>A0ABS3W2V9</accession>
<reference evidence="2 3" key="1">
    <citation type="submission" date="2021-03" db="EMBL/GenBank/DDBJ databases">
        <title>Paenibacillus artemisicola MWE-103 whole genome sequence.</title>
        <authorList>
            <person name="Ham Y.J."/>
        </authorList>
    </citation>
    <scope>NUCLEOTIDE SEQUENCE [LARGE SCALE GENOMIC DNA]</scope>
    <source>
        <strain evidence="2 3">MWE-103</strain>
    </source>
</reference>
<feature type="domain" description="AraC effector-binding" evidence="1">
    <location>
        <begin position="17"/>
        <end position="152"/>
    </location>
</feature>